<reference evidence="8 9" key="1">
    <citation type="submission" date="2019-05" db="EMBL/GenBank/DDBJ databases">
        <title>Nakamurella sp. N5BH11, whole genome shotgun sequence.</title>
        <authorList>
            <person name="Tuo L."/>
        </authorList>
    </citation>
    <scope>NUCLEOTIDE SEQUENCE [LARGE SCALE GENOMIC DNA]</scope>
    <source>
        <strain evidence="8 9">N5BH11</strain>
    </source>
</reference>
<sequence>MTSTATDLPGQNLPLDPPGPLAGPVLRPGDADYAAEVSGFNLAYHPAPALVVAATSTQDVSVAVRWGAQLGLRVVAQSTGHGLYDDRAGTLMVTTRRLTGVTVDADGPAPTARVAAGARWRDVIAATAPYGLAPLSGSSSSVGAVGYTLGGGIGVLARQYGFAADHVRALTLVTADGTVRRLTADAPDGTPEADLFWAIRGGRVGFGIVTELEIALFPVARLHGGGVFFDIADAPAVLHAWRTWAPQLPREVTTSVALLQLPPDPQLPPPLSGRFVVHLRFASTGPVDQAEALLAPLRASAPIIMDTVGELPYAAVDAVHMDPPLPLPALGHGFGLSDLTPEAVDALVGTCGAGSGSALVIAEIRLLGGALAEQPAVANAVPGRSSAFGFWAIGVPMGPAADVVPAHLRRAADALTPWRDGGQPNFVDLDGDAGVRALYPDAVRQRLARIAAAHDPADVLGGTAMFG</sequence>
<comment type="similarity">
    <text evidence="2">Belongs to the oxygen-dependent FAD-linked oxidoreductase family.</text>
</comment>
<proteinExistence type="inferred from homology"/>
<evidence type="ECO:0000256" key="2">
    <source>
        <dbReference type="ARBA" id="ARBA00005466"/>
    </source>
</evidence>
<dbReference type="InterPro" id="IPR016166">
    <property type="entry name" value="FAD-bd_PCMH"/>
</dbReference>
<dbReference type="InterPro" id="IPR006094">
    <property type="entry name" value="Oxid_FAD_bind_N"/>
</dbReference>
<dbReference type="Gene3D" id="3.30.43.10">
    <property type="entry name" value="Uridine Diphospho-n-acetylenolpyruvylglucosamine Reductase, domain 2"/>
    <property type="match status" value="1"/>
</dbReference>
<dbReference type="InterPro" id="IPR036318">
    <property type="entry name" value="FAD-bd_PCMH-like_sf"/>
</dbReference>
<dbReference type="GO" id="GO:0016491">
    <property type="term" value="F:oxidoreductase activity"/>
    <property type="evidence" value="ECO:0007669"/>
    <property type="project" value="UniProtKB-KW"/>
</dbReference>
<comment type="caution">
    <text evidence="8">The sequence shown here is derived from an EMBL/GenBank/DDBJ whole genome shotgun (WGS) entry which is preliminary data.</text>
</comment>
<dbReference type="Gene3D" id="3.40.462.20">
    <property type="match status" value="1"/>
</dbReference>
<feature type="region of interest" description="Disordered" evidence="6">
    <location>
        <begin position="1"/>
        <end position="22"/>
    </location>
</feature>
<evidence type="ECO:0000259" key="7">
    <source>
        <dbReference type="PROSITE" id="PS51387"/>
    </source>
</evidence>
<dbReference type="GO" id="GO:0071949">
    <property type="term" value="F:FAD binding"/>
    <property type="evidence" value="ECO:0007669"/>
    <property type="project" value="InterPro"/>
</dbReference>
<dbReference type="PROSITE" id="PS51387">
    <property type="entry name" value="FAD_PCMH"/>
    <property type="match status" value="1"/>
</dbReference>
<feature type="domain" description="FAD-binding PCMH-type" evidence="7">
    <location>
        <begin position="44"/>
        <end position="219"/>
    </location>
</feature>
<evidence type="ECO:0000313" key="9">
    <source>
        <dbReference type="Proteomes" id="UP000306985"/>
    </source>
</evidence>
<dbReference type="InterPro" id="IPR050416">
    <property type="entry name" value="FAD-linked_Oxidoreductase"/>
</dbReference>
<dbReference type="OrthoDB" id="545125at2"/>
<accession>A0A4U6QFD3</accession>
<evidence type="ECO:0000256" key="1">
    <source>
        <dbReference type="ARBA" id="ARBA00001974"/>
    </source>
</evidence>
<dbReference type="InterPro" id="IPR016169">
    <property type="entry name" value="FAD-bd_PCMH_sub2"/>
</dbReference>
<gene>
    <name evidence="8" type="ORF">FDO65_14510</name>
</gene>
<dbReference type="EMBL" id="SZZH01000003">
    <property type="protein sequence ID" value="TKV58726.1"/>
    <property type="molecule type" value="Genomic_DNA"/>
</dbReference>
<keyword evidence="9" id="KW-1185">Reference proteome</keyword>
<dbReference type="Gene3D" id="3.30.465.10">
    <property type="match status" value="1"/>
</dbReference>
<keyword evidence="3" id="KW-0285">Flavoprotein</keyword>
<evidence type="ECO:0000256" key="4">
    <source>
        <dbReference type="ARBA" id="ARBA00022827"/>
    </source>
</evidence>
<dbReference type="InterPro" id="IPR016167">
    <property type="entry name" value="FAD-bd_PCMH_sub1"/>
</dbReference>
<dbReference type="Pfam" id="PF01565">
    <property type="entry name" value="FAD_binding_4"/>
    <property type="match status" value="1"/>
</dbReference>
<comment type="cofactor">
    <cofactor evidence="1">
        <name>FAD</name>
        <dbReference type="ChEBI" id="CHEBI:57692"/>
    </cofactor>
</comment>
<keyword evidence="4" id="KW-0274">FAD</keyword>
<protein>
    <submittedName>
        <fullName evidence="8">FAD-binding oxidoreductase</fullName>
    </submittedName>
</protein>
<dbReference type="SUPFAM" id="SSF56176">
    <property type="entry name" value="FAD-binding/transporter-associated domain-like"/>
    <property type="match status" value="1"/>
</dbReference>
<dbReference type="RefSeq" id="WP_137450385.1">
    <property type="nucleotide sequence ID" value="NZ_SZZH01000003.1"/>
</dbReference>
<dbReference type="InterPro" id="IPR006093">
    <property type="entry name" value="Oxy_OxRdtase_FAD_BS"/>
</dbReference>
<dbReference type="AlphaFoldDB" id="A0A4U6QFD3"/>
<dbReference type="PANTHER" id="PTHR42973">
    <property type="entry name" value="BINDING OXIDOREDUCTASE, PUTATIVE (AFU_ORTHOLOGUE AFUA_1G17690)-RELATED"/>
    <property type="match status" value="1"/>
</dbReference>
<keyword evidence="5" id="KW-0560">Oxidoreductase</keyword>
<organism evidence="8 9">
    <name type="scientific">Nakamurella flava</name>
    <dbReference type="NCBI Taxonomy" id="2576308"/>
    <lineage>
        <taxon>Bacteria</taxon>
        <taxon>Bacillati</taxon>
        <taxon>Actinomycetota</taxon>
        <taxon>Actinomycetes</taxon>
        <taxon>Nakamurellales</taxon>
        <taxon>Nakamurellaceae</taxon>
        <taxon>Nakamurella</taxon>
    </lineage>
</organism>
<evidence type="ECO:0000256" key="6">
    <source>
        <dbReference type="SAM" id="MobiDB-lite"/>
    </source>
</evidence>
<evidence type="ECO:0000256" key="3">
    <source>
        <dbReference type="ARBA" id="ARBA00022630"/>
    </source>
</evidence>
<dbReference type="Proteomes" id="UP000306985">
    <property type="component" value="Unassembled WGS sequence"/>
</dbReference>
<evidence type="ECO:0000313" key="8">
    <source>
        <dbReference type="EMBL" id="TKV58726.1"/>
    </source>
</evidence>
<name>A0A4U6QFD3_9ACTN</name>
<dbReference type="PANTHER" id="PTHR42973:SF39">
    <property type="entry name" value="FAD-BINDING PCMH-TYPE DOMAIN-CONTAINING PROTEIN"/>
    <property type="match status" value="1"/>
</dbReference>
<dbReference type="PROSITE" id="PS00862">
    <property type="entry name" value="OX2_COVAL_FAD"/>
    <property type="match status" value="1"/>
</dbReference>
<evidence type="ECO:0000256" key="5">
    <source>
        <dbReference type="ARBA" id="ARBA00023002"/>
    </source>
</evidence>